<feature type="domain" description="N-acetyltransferase" evidence="3">
    <location>
        <begin position="1"/>
        <end position="141"/>
    </location>
</feature>
<evidence type="ECO:0000313" key="5">
    <source>
        <dbReference type="Proteomes" id="UP000287239"/>
    </source>
</evidence>
<dbReference type="PROSITE" id="PS51186">
    <property type="entry name" value="GNAT"/>
    <property type="match status" value="1"/>
</dbReference>
<proteinExistence type="predicted"/>
<evidence type="ECO:0000256" key="2">
    <source>
        <dbReference type="ARBA" id="ARBA00023315"/>
    </source>
</evidence>
<dbReference type="CDD" id="cd04301">
    <property type="entry name" value="NAT_SF"/>
    <property type="match status" value="1"/>
</dbReference>
<dbReference type="Pfam" id="PF13673">
    <property type="entry name" value="Acetyltransf_10"/>
    <property type="match status" value="1"/>
</dbReference>
<dbReference type="InterPro" id="IPR016181">
    <property type="entry name" value="Acyl_CoA_acyltransferase"/>
</dbReference>
<dbReference type="PANTHER" id="PTHR43800:SF1">
    <property type="entry name" value="PEPTIDYL-LYSINE N-ACETYLTRANSFERASE YJAB"/>
    <property type="match status" value="1"/>
</dbReference>
<dbReference type="RefSeq" id="WP_126778312.1">
    <property type="nucleotide sequence ID" value="NZ_CAUQJP010000055.1"/>
</dbReference>
<evidence type="ECO:0000259" key="3">
    <source>
        <dbReference type="PROSITE" id="PS51186"/>
    </source>
</evidence>
<comment type="caution">
    <text evidence="4">The sequence shown here is derived from an EMBL/GenBank/DDBJ whole genome shotgun (WGS) entry which is preliminary data.</text>
</comment>
<keyword evidence="5" id="KW-1185">Reference proteome</keyword>
<keyword evidence="2" id="KW-0012">Acyltransferase</keyword>
<dbReference type="AlphaFoldDB" id="A0A429ZV55"/>
<dbReference type="Gene3D" id="3.40.630.30">
    <property type="match status" value="1"/>
</dbReference>
<keyword evidence="1" id="KW-0808">Transferase</keyword>
<evidence type="ECO:0000256" key="1">
    <source>
        <dbReference type="ARBA" id="ARBA00022679"/>
    </source>
</evidence>
<name>A0A429ZV55_9ENTE</name>
<dbReference type="GeneID" id="98567234"/>
<protein>
    <recommendedName>
        <fullName evidence="3">N-acetyltransferase domain-containing protein</fullName>
    </recommendedName>
</protein>
<dbReference type="SUPFAM" id="SSF55729">
    <property type="entry name" value="Acyl-CoA N-acyltransferases (Nat)"/>
    <property type="match status" value="1"/>
</dbReference>
<dbReference type="GO" id="GO:0016747">
    <property type="term" value="F:acyltransferase activity, transferring groups other than amino-acyl groups"/>
    <property type="evidence" value="ECO:0007669"/>
    <property type="project" value="InterPro"/>
</dbReference>
<dbReference type="PANTHER" id="PTHR43800">
    <property type="entry name" value="PEPTIDYL-LYSINE N-ACETYLTRANSFERASE YJAB"/>
    <property type="match status" value="1"/>
</dbReference>
<sequence length="141" mass="16062">MTIRKMEEQDQLQVAEIYLKTRLATFTWASAEELKSANFQEDSQGEVVFVYVEEQAVLGFLSVYEPENFVHHLFIRTDQQGRGIGQELLNYRLANSQGSLSLKCLAANKQALAFYQHFGFKVTSNLCGSGNEGFYQLSYDK</sequence>
<organism evidence="4 5">
    <name type="scientific">Vagococcus salmoninarum</name>
    <dbReference type="NCBI Taxonomy" id="2739"/>
    <lineage>
        <taxon>Bacteria</taxon>
        <taxon>Bacillati</taxon>
        <taxon>Bacillota</taxon>
        <taxon>Bacilli</taxon>
        <taxon>Lactobacillales</taxon>
        <taxon>Enterococcaceae</taxon>
        <taxon>Vagococcus</taxon>
    </lineage>
</organism>
<dbReference type="InterPro" id="IPR000182">
    <property type="entry name" value="GNAT_dom"/>
</dbReference>
<dbReference type="EMBL" id="NGJU01000002">
    <property type="protein sequence ID" value="RST97565.1"/>
    <property type="molecule type" value="Genomic_DNA"/>
</dbReference>
<gene>
    <name evidence="4" type="ORF">CBF35_02545</name>
</gene>
<evidence type="ECO:0000313" key="4">
    <source>
        <dbReference type="EMBL" id="RST97565.1"/>
    </source>
</evidence>
<dbReference type="OrthoDB" id="9788755at2"/>
<accession>A0A429ZV55</accession>
<dbReference type="Proteomes" id="UP000287239">
    <property type="component" value="Unassembled WGS sequence"/>
</dbReference>
<reference evidence="4 5" key="1">
    <citation type="submission" date="2017-05" db="EMBL/GenBank/DDBJ databases">
        <title>Vagococcus spp. assemblies.</title>
        <authorList>
            <person name="Gulvik C.A."/>
        </authorList>
    </citation>
    <scope>NUCLEOTIDE SEQUENCE [LARGE SCALE GENOMIC DNA]</scope>
    <source>
        <strain evidence="4 5">NCFB 2777</strain>
    </source>
</reference>